<dbReference type="Gene3D" id="3.40.430.10">
    <property type="entry name" value="Dihydrofolate Reductase, subunit A"/>
    <property type="match status" value="1"/>
</dbReference>
<comment type="caution">
    <text evidence="1">The sequence shown here is derived from an EMBL/GenBank/DDBJ whole genome shotgun (WGS) entry which is preliminary data.</text>
</comment>
<gene>
    <name evidence="1" type="ORF">EZS27_029724</name>
</gene>
<feature type="non-terminal residue" evidence="1">
    <location>
        <position position="1"/>
    </location>
</feature>
<protein>
    <submittedName>
        <fullName evidence="1">Uncharacterized protein</fullName>
    </submittedName>
</protein>
<organism evidence="1">
    <name type="scientific">termite gut metagenome</name>
    <dbReference type="NCBI Taxonomy" id="433724"/>
    <lineage>
        <taxon>unclassified sequences</taxon>
        <taxon>metagenomes</taxon>
        <taxon>organismal metagenomes</taxon>
    </lineage>
</organism>
<dbReference type="SUPFAM" id="SSF53597">
    <property type="entry name" value="Dihydrofolate reductase-like"/>
    <property type="match status" value="1"/>
</dbReference>
<dbReference type="InterPro" id="IPR024072">
    <property type="entry name" value="DHFR-like_dom_sf"/>
</dbReference>
<proteinExistence type="predicted"/>
<name>A0A5J4QI30_9ZZZZ</name>
<sequence>VLYKKKIQSLLVEGGKQLLQSLIDADLWDEAFVEKSSQKLNFGIKSPKMNPRDYHSIQSYFNVLFWHYTNHTGC</sequence>
<accession>A0A5J4QI30</accession>
<dbReference type="AlphaFoldDB" id="A0A5J4QI30"/>
<dbReference type="EMBL" id="SNRY01003565">
    <property type="protein sequence ID" value="KAA6320514.1"/>
    <property type="molecule type" value="Genomic_DNA"/>
</dbReference>
<evidence type="ECO:0000313" key="1">
    <source>
        <dbReference type="EMBL" id="KAA6320514.1"/>
    </source>
</evidence>
<reference evidence="1" key="1">
    <citation type="submission" date="2019-03" db="EMBL/GenBank/DDBJ databases">
        <title>Single cell metagenomics reveals metabolic interactions within the superorganism composed of flagellate Streblomastix strix and complex community of Bacteroidetes bacteria on its surface.</title>
        <authorList>
            <person name="Treitli S.C."/>
            <person name="Kolisko M."/>
            <person name="Husnik F."/>
            <person name="Keeling P."/>
            <person name="Hampl V."/>
        </authorList>
    </citation>
    <scope>NUCLEOTIDE SEQUENCE</scope>
    <source>
        <strain evidence="1">STM</strain>
    </source>
</reference>